<dbReference type="PANTHER" id="PTHR46825:SF9">
    <property type="entry name" value="BETA-LACTAMASE-RELATED DOMAIN-CONTAINING PROTEIN"/>
    <property type="match status" value="1"/>
</dbReference>
<dbReference type="SUPFAM" id="SSF56601">
    <property type="entry name" value="beta-lactamase/transpeptidase-like"/>
    <property type="match status" value="1"/>
</dbReference>
<feature type="signal peptide" evidence="1">
    <location>
        <begin position="1"/>
        <end position="17"/>
    </location>
</feature>
<protein>
    <recommendedName>
        <fullName evidence="2">Beta-lactamase-related domain-containing protein</fullName>
    </recommendedName>
</protein>
<accession>A0AAN1WIF3</accession>
<sequence length="486" mass="53694">MRFLLVVLFVWSSSCFSQEGYTDVAVLSNGPASYHVTPLLEAVNSADVAKLESFIAASFAPEFLQQFPMAMHLEFLQEAHAVNGKLRFGFERKYHNPGTPNELVVLIQSEKTELWSALAIYYSSEKPHKISGLDMWDASLAEESTLITMPEAVSKLDAYVKRVAKREVFSGSVLVGKGDKVLYSHAEGLASKRFNVPNNVQTKFNLGSMNKMFTAIAVMQLVEAGKLSLSDKLSQYADESWLPKAVSRKIEIRHLLTHSSGLGSYFNQAFMATSKNRLRTLQDYKPLIVGEKLQFEPGSDNAYSNTGMLMLGVVIESVTGQDYFSYIREHIYKPAGMVSSGSFEMDQPVPNLAIGYTANAKNDTGWVNNLYTHALKGGPAGGGFSTVEDLHRFAQALVNFKLLGKKFTEELYSPRPNLHSPEYGYGFSVGGTPDNRIVGHNGGFLGVSSNLDIYLDQGYASVVLSNYSHGSRAVERKIRQLLARIK</sequence>
<organism evidence="3 4">
    <name type="scientific">Marinagarivorans cellulosilyticus</name>
    <dbReference type="NCBI Taxonomy" id="2721545"/>
    <lineage>
        <taxon>Bacteria</taxon>
        <taxon>Pseudomonadati</taxon>
        <taxon>Pseudomonadota</taxon>
        <taxon>Gammaproteobacteria</taxon>
        <taxon>Cellvibrionales</taxon>
        <taxon>Cellvibrionaceae</taxon>
        <taxon>Marinagarivorans</taxon>
    </lineage>
</organism>
<dbReference type="Pfam" id="PF00144">
    <property type="entry name" value="Beta-lactamase"/>
    <property type="match status" value="1"/>
</dbReference>
<proteinExistence type="predicted"/>
<dbReference type="PROSITE" id="PS51257">
    <property type="entry name" value="PROKAR_LIPOPROTEIN"/>
    <property type="match status" value="1"/>
</dbReference>
<gene>
    <name evidence="3" type="ORF">MARGE09_P2397</name>
</gene>
<keyword evidence="1" id="KW-0732">Signal</keyword>
<feature type="chain" id="PRO_5043026308" description="Beta-lactamase-related domain-containing protein" evidence="1">
    <location>
        <begin position="18"/>
        <end position="486"/>
    </location>
</feature>
<reference evidence="3 4" key="1">
    <citation type="journal article" date="2022" name="IScience">
        <title>An ultrasensitive nanofiber-based assay for enzymatic hydrolysis and deep-sea microbial degradation of cellulose.</title>
        <authorList>
            <person name="Tsudome M."/>
            <person name="Tachioka M."/>
            <person name="Miyazaki M."/>
            <person name="Uchimura K."/>
            <person name="Tsuda M."/>
            <person name="Takaki Y."/>
            <person name="Deguchi S."/>
        </authorList>
    </citation>
    <scope>NUCLEOTIDE SEQUENCE [LARGE SCALE GENOMIC DNA]</scope>
    <source>
        <strain evidence="3 4">GE09</strain>
    </source>
</reference>
<dbReference type="InterPro" id="IPR001466">
    <property type="entry name" value="Beta-lactam-related"/>
</dbReference>
<dbReference type="EMBL" id="AP023086">
    <property type="protein sequence ID" value="BCD98196.1"/>
    <property type="molecule type" value="Genomic_DNA"/>
</dbReference>
<dbReference type="PANTHER" id="PTHR46825">
    <property type="entry name" value="D-ALANYL-D-ALANINE-CARBOXYPEPTIDASE/ENDOPEPTIDASE AMPH"/>
    <property type="match status" value="1"/>
</dbReference>
<evidence type="ECO:0000259" key="2">
    <source>
        <dbReference type="Pfam" id="PF00144"/>
    </source>
</evidence>
<dbReference type="AlphaFoldDB" id="A0AAN1WIF3"/>
<name>A0AAN1WIF3_9GAMM</name>
<dbReference type="KEGG" id="marq:MARGE09_P2397"/>
<dbReference type="Proteomes" id="UP001320119">
    <property type="component" value="Chromosome"/>
</dbReference>
<keyword evidence="4" id="KW-1185">Reference proteome</keyword>
<dbReference type="Gene3D" id="3.40.710.10">
    <property type="entry name" value="DD-peptidase/beta-lactamase superfamily"/>
    <property type="match status" value="1"/>
</dbReference>
<evidence type="ECO:0000313" key="3">
    <source>
        <dbReference type="EMBL" id="BCD98196.1"/>
    </source>
</evidence>
<feature type="domain" description="Beta-lactamase-related" evidence="2">
    <location>
        <begin position="161"/>
        <end position="481"/>
    </location>
</feature>
<evidence type="ECO:0000256" key="1">
    <source>
        <dbReference type="SAM" id="SignalP"/>
    </source>
</evidence>
<evidence type="ECO:0000313" key="4">
    <source>
        <dbReference type="Proteomes" id="UP001320119"/>
    </source>
</evidence>
<dbReference type="InterPro" id="IPR050491">
    <property type="entry name" value="AmpC-like"/>
</dbReference>
<dbReference type="RefSeq" id="WP_236982392.1">
    <property type="nucleotide sequence ID" value="NZ_AP023086.1"/>
</dbReference>
<dbReference type="InterPro" id="IPR012338">
    <property type="entry name" value="Beta-lactam/transpept-like"/>
</dbReference>